<evidence type="ECO:0000313" key="4">
    <source>
        <dbReference type="EMBL" id="PWQ97168.1"/>
    </source>
</evidence>
<keyword evidence="5" id="KW-1185">Reference proteome</keyword>
<comment type="caution">
    <text evidence="4">The sequence shown here is derived from an EMBL/GenBank/DDBJ whole genome shotgun (WGS) entry which is preliminary data.</text>
</comment>
<dbReference type="PROSITE" id="PS51257">
    <property type="entry name" value="PROKAR_LIPOPROTEIN"/>
    <property type="match status" value="1"/>
</dbReference>
<dbReference type="InterPro" id="IPR051010">
    <property type="entry name" value="BCAA_transport"/>
</dbReference>
<comment type="similarity">
    <text evidence="1">Belongs to the leucine-binding protein family.</text>
</comment>
<accession>A0A317CF15</accession>
<dbReference type="EMBL" id="QGKL01000022">
    <property type="protein sequence ID" value="PWQ97168.1"/>
    <property type="molecule type" value="Genomic_DNA"/>
</dbReference>
<proteinExistence type="inferred from homology"/>
<dbReference type="Proteomes" id="UP000245506">
    <property type="component" value="Unassembled WGS sequence"/>
</dbReference>
<organism evidence="4 5">
    <name type="scientific">Leucothrix arctica</name>
    <dbReference type="NCBI Taxonomy" id="1481894"/>
    <lineage>
        <taxon>Bacteria</taxon>
        <taxon>Pseudomonadati</taxon>
        <taxon>Pseudomonadota</taxon>
        <taxon>Gammaproteobacteria</taxon>
        <taxon>Thiotrichales</taxon>
        <taxon>Thiotrichaceae</taxon>
        <taxon>Leucothrix</taxon>
    </lineage>
</organism>
<feature type="domain" description="Leucine-binding protein" evidence="3">
    <location>
        <begin position="56"/>
        <end position="358"/>
    </location>
</feature>
<protein>
    <recommendedName>
        <fullName evidence="3">Leucine-binding protein domain-containing protein</fullName>
    </recommendedName>
</protein>
<dbReference type="PANTHER" id="PTHR30483">
    <property type="entry name" value="LEUCINE-SPECIFIC-BINDING PROTEIN"/>
    <property type="match status" value="1"/>
</dbReference>
<sequence length="613" mass="68719">MMTLHSKNILVVLTCLLMTACSTDYENMGKLRSDWAKKQKGDINIVAVSPQRQSNYIKGILLAADEINQQKGKLLGRSLNVQIQVDGNNIDESTPLIRRIISNPKITAVLGHRSSSIAVPASMLYERGQVIFLPPFSTAKKLTGHGFQYVFRMAPSSGIMSRQLASAAKMLGYQNIAILYSRDDLNKEVAFMFENEALRQGVNITKMSSFFEQDDNFRNIIAQLSTEPFDAVFIASGSTPGARMAQQLRDMGVQTPILGTDAFTNANYALTGKEATNSTIVPSIYQAAKKDPITQQFNARYYSKYRELPDYNAAQGYDSVKLLAHAIKLSGSTLTPLISSTLHFMPAWVGVTGLHSYDELGELFGKKYFFQTWREGELHYLPAIHSNYYLERFQSSRKKTVENQSPTDFTDVFSKSMHDDDSKIYMLDLAHDILQFKRLGVILENTIEGKKLADYTLLATLGEQKNIQIVPCEIPFSILSDNEIKKEMLSCYGKLSLSVDVIFLPTKQVVKPSLQHQLNAGLSFFKIPIISLNEKNEDPNVTFVITKRRDVNNASIINFSGLLNNQRVHEFEEKIRGLPDISANLQDLQKMDIPDSSIILISPDTFIQTGVIQ</sequence>
<dbReference type="InterPro" id="IPR028082">
    <property type="entry name" value="Peripla_BP_I"/>
</dbReference>
<keyword evidence="2" id="KW-0732">Signal</keyword>
<evidence type="ECO:0000256" key="1">
    <source>
        <dbReference type="ARBA" id="ARBA00010062"/>
    </source>
</evidence>
<dbReference type="PANTHER" id="PTHR30483:SF6">
    <property type="entry name" value="PERIPLASMIC BINDING PROTEIN OF ABC TRANSPORTER FOR NATURAL AMINO ACIDS"/>
    <property type="match status" value="1"/>
</dbReference>
<evidence type="ECO:0000259" key="3">
    <source>
        <dbReference type="Pfam" id="PF13458"/>
    </source>
</evidence>
<dbReference type="AlphaFoldDB" id="A0A317CF15"/>
<evidence type="ECO:0000313" key="5">
    <source>
        <dbReference type="Proteomes" id="UP000245506"/>
    </source>
</evidence>
<dbReference type="Pfam" id="PF13458">
    <property type="entry name" value="Peripla_BP_6"/>
    <property type="match status" value="1"/>
</dbReference>
<name>A0A317CF15_9GAMM</name>
<gene>
    <name evidence="4" type="ORF">DKT75_07585</name>
</gene>
<dbReference type="SUPFAM" id="SSF53822">
    <property type="entry name" value="Periplasmic binding protein-like I"/>
    <property type="match status" value="1"/>
</dbReference>
<reference evidence="4 5" key="1">
    <citation type="submission" date="2018-05" db="EMBL/GenBank/DDBJ databases">
        <title>Leucothrix arctica sp. nov., isolated from Arctic seawater.</title>
        <authorList>
            <person name="Choi A."/>
            <person name="Baek K."/>
        </authorList>
    </citation>
    <scope>NUCLEOTIDE SEQUENCE [LARGE SCALE GENOMIC DNA]</scope>
    <source>
        <strain evidence="4 5">IMCC9719</strain>
    </source>
</reference>
<dbReference type="Gene3D" id="3.40.50.2300">
    <property type="match status" value="2"/>
</dbReference>
<evidence type="ECO:0000256" key="2">
    <source>
        <dbReference type="ARBA" id="ARBA00022729"/>
    </source>
</evidence>
<dbReference type="InterPro" id="IPR028081">
    <property type="entry name" value="Leu-bd"/>
</dbReference>